<evidence type="ECO:0000256" key="3">
    <source>
        <dbReference type="ARBA" id="ARBA00022989"/>
    </source>
</evidence>
<comment type="subcellular location">
    <subcellularLocation>
        <location evidence="1">Membrane</location>
        <topology evidence="1">Multi-pass membrane protein</topology>
    </subcellularLocation>
</comment>
<keyword evidence="2 5" id="KW-0812">Transmembrane</keyword>
<feature type="transmembrane region" description="Helical" evidence="5">
    <location>
        <begin position="39"/>
        <end position="60"/>
    </location>
</feature>
<evidence type="ECO:0000313" key="7">
    <source>
        <dbReference type="Proteomes" id="UP000285310"/>
    </source>
</evidence>
<keyword evidence="4 5" id="KW-0472">Membrane</keyword>
<dbReference type="PANTHER" id="PTHR30520">
    <property type="entry name" value="FORMATE TRANSPORTER-RELATED"/>
    <property type="match status" value="1"/>
</dbReference>
<evidence type="ECO:0000256" key="5">
    <source>
        <dbReference type="SAM" id="Phobius"/>
    </source>
</evidence>
<dbReference type="RefSeq" id="WP_123657482.1">
    <property type="nucleotide sequence ID" value="NZ_AYKG01000011.1"/>
</dbReference>
<dbReference type="InParanoid" id="A0A423PYG0"/>
<feature type="transmembrane region" description="Helical" evidence="5">
    <location>
        <begin position="166"/>
        <end position="188"/>
    </location>
</feature>
<feature type="transmembrane region" description="Helical" evidence="5">
    <location>
        <begin position="124"/>
        <end position="146"/>
    </location>
</feature>
<evidence type="ECO:0000256" key="4">
    <source>
        <dbReference type="ARBA" id="ARBA00023136"/>
    </source>
</evidence>
<dbReference type="GO" id="GO:0005886">
    <property type="term" value="C:plasma membrane"/>
    <property type="evidence" value="ECO:0007669"/>
    <property type="project" value="TreeGrafter"/>
</dbReference>
<dbReference type="Gene3D" id="1.20.1080.10">
    <property type="entry name" value="Glycerol uptake facilitator protein"/>
    <property type="match status" value="1"/>
</dbReference>
<dbReference type="OrthoDB" id="261587at2"/>
<dbReference type="InterPro" id="IPR000292">
    <property type="entry name" value="For/NO2_transpt"/>
</dbReference>
<feature type="transmembrane region" description="Helical" evidence="5">
    <location>
        <begin position="195"/>
        <end position="215"/>
    </location>
</feature>
<dbReference type="AlphaFoldDB" id="A0A423PYG0"/>
<keyword evidence="3 5" id="KW-1133">Transmembrane helix</keyword>
<sequence>MPQNTGPDDTPSTRLSARQVYQSIRHDGEEEMARPLGSLWWSGIAAGIAIASSVVAKGLLHAELPDSPWRTVLADFGYCAGFVLVVLGRMQLFTENTISVVLPLMARTSWHALFCTLRLWGVVFVANMVGTFVAAAFVVLVGEAATPGHLEAMRSIAEHAILGRDFLSMLLLAVPAGFFVAALVWMLPNARGFEIWVIVLPTYLIALGGFAHVVVGSMEVWLLVLTNQLSVIDGLWGFVVPALIGNILGGTVLFSLLAYGQVRLEIDD</sequence>
<accession>A0A423PYG0</accession>
<reference evidence="6 7" key="1">
    <citation type="submission" date="2013-10" db="EMBL/GenBank/DDBJ databases">
        <title>Salinisphaera japonica YTM-1 Genome Sequencing.</title>
        <authorList>
            <person name="Lai Q."/>
            <person name="Li C."/>
            <person name="Shao Z."/>
        </authorList>
    </citation>
    <scope>NUCLEOTIDE SEQUENCE [LARGE SCALE GENOMIC DNA]</scope>
    <source>
        <strain evidence="6 7">YTM-1</strain>
    </source>
</reference>
<dbReference type="PANTHER" id="PTHR30520:SF2">
    <property type="entry name" value="INNER MEMBRANE PROTEIN YFDC"/>
    <property type="match status" value="1"/>
</dbReference>
<evidence type="ECO:0000256" key="1">
    <source>
        <dbReference type="ARBA" id="ARBA00004141"/>
    </source>
</evidence>
<gene>
    <name evidence="6" type="ORF">SAJA_04685</name>
</gene>
<comment type="caution">
    <text evidence="6">The sequence shown here is derived from an EMBL/GenBank/DDBJ whole genome shotgun (WGS) entry which is preliminary data.</text>
</comment>
<evidence type="ECO:0000256" key="2">
    <source>
        <dbReference type="ARBA" id="ARBA00022692"/>
    </source>
</evidence>
<dbReference type="Pfam" id="PF01226">
    <property type="entry name" value="Form_Nir_trans"/>
    <property type="match status" value="1"/>
</dbReference>
<proteinExistence type="predicted"/>
<name>A0A423PYG0_9GAMM</name>
<protein>
    <submittedName>
        <fullName evidence="6">Transporter (Formate/nitrite transporter family protein)</fullName>
    </submittedName>
</protein>
<dbReference type="GO" id="GO:0015499">
    <property type="term" value="F:formate transmembrane transporter activity"/>
    <property type="evidence" value="ECO:0007669"/>
    <property type="project" value="TreeGrafter"/>
</dbReference>
<keyword evidence="7" id="KW-1185">Reference proteome</keyword>
<dbReference type="FunCoup" id="A0A423PYG0">
    <property type="interactions" value="10"/>
</dbReference>
<evidence type="ECO:0000313" key="6">
    <source>
        <dbReference type="EMBL" id="ROO30646.1"/>
    </source>
</evidence>
<feature type="transmembrane region" description="Helical" evidence="5">
    <location>
        <begin position="72"/>
        <end position="92"/>
    </location>
</feature>
<organism evidence="6 7">
    <name type="scientific">Salinisphaera japonica YTM-1</name>
    <dbReference type="NCBI Taxonomy" id="1209778"/>
    <lineage>
        <taxon>Bacteria</taxon>
        <taxon>Pseudomonadati</taxon>
        <taxon>Pseudomonadota</taxon>
        <taxon>Gammaproteobacteria</taxon>
        <taxon>Salinisphaerales</taxon>
        <taxon>Salinisphaeraceae</taxon>
        <taxon>Salinisphaera</taxon>
    </lineage>
</organism>
<dbReference type="EMBL" id="AYKG01000011">
    <property type="protein sequence ID" value="ROO30646.1"/>
    <property type="molecule type" value="Genomic_DNA"/>
</dbReference>
<dbReference type="InterPro" id="IPR023271">
    <property type="entry name" value="Aquaporin-like"/>
</dbReference>
<dbReference type="Proteomes" id="UP000285310">
    <property type="component" value="Unassembled WGS sequence"/>
</dbReference>
<feature type="transmembrane region" description="Helical" evidence="5">
    <location>
        <begin position="235"/>
        <end position="259"/>
    </location>
</feature>